<dbReference type="Pfam" id="PF11654">
    <property type="entry name" value="NCE101"/>
    <property type="match status" value="1"/>
</dbReference>
<keyword evidence="1" id="KW-0812">Transmembrane</keyword>
<keyword evidence="3" id="KW-1185">Reference proteome</keyword>
<evidence type="ECO:0000313" key="2">
    <source>
        <dbReference type="EMBL" id="PWN23078.1"/>
    </source>
</evidence>
<evidence type="ECO:0008006" key="4">
    <source>
        <dbReference type="Google" id="ProtNLM"/>
    </source>
</evidence>
<name>A0A316UDV7_9BASI</name>
<dbReference type="PANTHER" id="PTHR28011:SF1">
    <property type="entry name" value="NON-CLASSICAL EXPORT PROTEIN 1"/>
    <property type="match status" value="1"/>
</dbReference>
<evidence type="ECO:0000256" key="1">
    <source>
        <dbReference type="SAM" id="Phobius"/>
    </source>
</evidence>
<dbReference type="GO" id="GO:0009306">
    <property type="term" value="P:protein secretion"/>
    <property type="evidence" value="ECO:0007669"/>
    <property type="project" value="InterPro"/>
</dbReference>
<evidence type="ECO:0000313" key="3">
    <source>
        <dbReference type="Proteomes" id="UP000245942"/>
    </source>
</evidence>
<organism evidence="2 3">
    <name type="scientific">Pseudomicrostroma glucosiphilum</name>
    <dbReference type="NCBI Taxonomy" id="1684307"/>
    <lineage>
        <taxon>Eukaryota</taxon>
        <taxon>Fungi</taxon>
        <taxon>Dikarya</taxon>
        <taxon>Basidiomycota</taxon>
        <taxon>Ustilaginomycotina</taxon>
        <taxon>Exobasidiomycetes</taxon>
        <taxon>Microstromatales</taxon>
        <taxon>Microstromatales incertae sedis</taxon>
        <taxon>Pseudomicrostroma</taxon>
    </lineage>
</organism>
<accession>A0A316UDV7</accession>
<keyword evidence="1" id="KW-1133">Transmembrane helix</keyword>
<feature type="transmembrane region" description="Helical" evidence="1">
    <location>
        <begin position="6"/>
        <end position="26"/>
    </location>
</feature>
<dbReference type="OrthoDB" id="2155101at2759"/>
<reference evidence="2 3" key="1">
    <citation type="journal article" date="2018" name="Mol. Biol. Evol.">
        <title>Broad Genomic Sampling Reveals a Smut Pathogenic Ancestry of the Fungal Clade Ustilaginomycotina.</title>
        <authorList>
            <person name="Kijpornyongpan T."/>
            <person name="Mondo S.J."/>
            <person name="Barry K."/>
            <person name="Sandor L."/>
            <person name="Lee J."/>
            <person name="Lipzen A."/>
            <person name="Pangilinan J."/>
            <person name="LaButti K."/>
            <person name="Hainaut M."/>
            <person name="Henrissat B."/>
            <person name="Grigoriev I.V."/>
            <person name="Spatafora J.W."/>
            <person name="Aime M.C."/>
        </authorList>
    </citation>
    <scope>NUCLEOTIDE SEQUENCE [LARGE SCALE GENOMIC DNA]</scope>
    <source>
        <strain evidence="2 3">MCA 4718</strain>
    </source>
</reference>
<keyword evidence="1" id="KW-0472">Membrane</keyword>
<dbReference type="Proteomes" id="UP000245942">
    <property type="component" value="Unassembled WGS sequence"/>
</dbReference>
<dbReference type="PANTHER" id="PTHR28011">
    <property type="entry name" value="NON-CLASSICAL EXPORT PROTEIN 1"/>
    <property type="match status" value="1"/>
</dbReference>
<gene>
    <name evidence="2" type="ORF">BCV69DRAFT_310567</name>
</gene>
<dbReference type="InterPro" id="IPR024242">
    <property type="entry name" value="NCE101"/>
</dbReference>
<protein>
    <recommendedName>
        <fullName evidence="4">Non-classical export protein 1</fullName>
    </recommendedName>
</protein>
<dbReference type="STRING" id="1684307.A0A316UDV7"/>
<sequence>MPAYLVGRLADPILGLSTGVLAYYLWEYDPRNDAQRPEGRKLVDLARRRFGGGVESKTVAPVTSTATGTGAVGKEKVV</sequence>
<dbReference type="RefSeq" id="XP_025350238.1">
    <property type="nucleotide sequence ID" value="XM_025494800.1"/>
</dbReference>
<dbReference type="EMBL" id="KZ819322">
    <property type="protein sequence ID" value="PWN23078.1"/>
    <property type="molecule type" value="Genomic_DNA"/>
</dbReference>
<proteinExistence type="predicted"/>
<dbReference type="GeneID" id="37016534"/>
<dbReference type="AlphaFoldDB" id="A0A316UDV7"/>